<evidence type="ECO:0000256" key="1">
    <source>
        <dbReference type="SAM" id="Phobius"/>
    </source>
</evidence>
<keyword evidence="1" id="KW-1133">Transmembrane helix</keyword>
<dbReference type="HOGENOM" id="CLU_1571059_0_0_1"/>
<sequence>MMDSMANLFMYCTTSDKPASGTHSFGDLCSDQQLQAEDTCSDITDINNFSDAACTGTSTVSQFLDALCSKGSPLKKVKNVFGRFGIGRLVISFLEIACDAIPTLEDVGTVCDGIGLLSTGCNVATAGSGSGDSGSSIFSGATSPYLHLSYISIGLSVLLVTATTMFFSII</sequence>
<protein>
    <submittedName>
        <fullName evidence="2">Uncharacterized protein</fullName>
    </submittedName>
</protein>
<dbReference type="Proteomes" id="UP000017559">
    <property type="component" value="Unassembled WGS sequence"/>
</dbReference>
<dbReference type="AlphaFoldDB" id="V2XDA0"/>
<keyword evidence="1" id="KW-0812">Transmembrane</keyword>
<feature type="transmembrane region" description="Helical" evidence="1">
    <location>
        <begin position="148"/>
        <end position="169"/>
    </location>
</feature>
<comment type="caution">
    <text evidence="2">The sequence shown here is derived from an EMBL/GenBank/DDBJ whole genome shotgun (WGS) entry which is preliminary data.</text>
</comment>
<keyword evidence="3" id="KW-1185">Reference proteome</keyword>
<dbReference type="KEGG" id="mrr:Moror_16512"/>
<keyword evidence="1" id="KW-0472">Membrane</keyword>
<name>V2XDA0_MONRO</name>
<evidence type="ECO:0000313" key="3">
    <source>
        <dbReference type="Proteomes" id="UP000017559"/>
    </source>
</evidence>
<dbReference type="EMBL" id="AWSO01000402">
    <property type="protein sequence ID" value="ESK90806.1"/>
    <property type="molecule type" value="Genomic_DNA"/>
</dbReference>
<organism evidence="2 3">
    <name type="scientific">Moniliophthora roreri (strain MCA 2997)</name>
    <name type="common">Cocoa frosty pod rot fungus</name>
    <name type="synonym">Crinipellis roreri</name>
    <dbReference type="NCBI Taxonomy" id="1381753"/>
    <lineage>
        <taxon>Eukaryota</taxon>
        <taxon>Fungi</taxon>
        <taxon>Dikarya</taxon>
        <taxon>Basidiomycota</taxon>
        <taxon>Agaricomycotina</taxon>
        <taxon>Agaricomycetes</taxon>
        <taxon>Agaricomycetidae</taxon>
        <taxon>Agaricales</taxon>
        <taxon>Marasmiineae</taxon>
        <taxon>Marasmiaceae</taxon>
        <taxon>Moniliophthora</taxon>
    </lineage>
</organism>
<accession>V2XDA0</accession>
<evidence type="ECO:0000313" key="2">
    <source>
        <dbReference type="EMBL" id="ESK90806.1"/>
    </source>
</evidence>
<reference evidence="2 3" key="1">
    <citation type="journal article" date="2014" name="BMC Genomics">
        <title>Genome and secretome analysis of the hemibiotrophic fungal pathogen, Moniliophthora roreri, which causes frosty pod rot disease of cacao: mechanisms of the biotrophic and necrotrophic phases.</title>
        <authorList>
            <person name="Meinhardt L.W."/>
            <person name="Costa G.G.L."/>
            <person name="Thomazella D.P.T."/>
            <person name="Teixeira P.J.P.L."/>
            <person name="Carazzolle M.F."/>
            <person name="Schuster S.C."/>
            <person name="Carlson J.E."/>
            <person name="Guiltinan M.J."/>
            <person name="Mieczkowski P."/>
            <person name="Farmer A."/>
            <person name="Ramaraj T."/>
            <person name="Crozier J."/>
            <person name="Davis R.E."/>
            <person name="Shao J."/>
            <person name="Melnick R.L."/>
            <person name="Pereira G.A.G."/>
            <person name="Bailey B.A."/>
        </authorList>
    </citation>
    <scope>NUCLEOTIDE SEQUENCE [LARGE SCALE GENOMIC DNA]</scope>
    <source>
        <strain evidence="2 3">MCA 2997</strain>
    </source>
</reference>
<proteinExistence type="predicted"/>
<gene>
    <name evidence="2" type="ORF">Moror_16512</name>
</gene>